<evidence type="ECO:0000256" key="1">
    <source>
        <dbReference type="SAM" id="MobiDB-lite"/>
    </source>
</evidence>
<organism evidence="2">
    <name type="scientific">Hordeum vulgare subsp. vulgare</name>
    <name type="common">Domesticated barley</name>
    <dbReference type="NCBI Taxonomy" id="112509"/>
    <lineage>
        <taxon>Eukaryota</taxon>
        <taxon>Viridiplantae</taxon>
        <taxon>Streptophyta</taxon>
        <taxon>Embryophyta</taxon>
        <taxon>Tracheophyta</taxon>
        <taxon>Spermatophyta</taxon>
        <taxon>Magnoliopsida</taxon>
        <taxon>Liliopsida</taxon>
        <taxon>Poales</taxon>
        <taxon>Poaceae</taxon>
        <taxon>BOP clade</taxon>
        <taxon>Pooideae</taxon>
        <taxon>Triticodae</taxon>
        <taxon>Triticeae</taxon>
        <taxon>Hordeinae</taxon>
        <taxon>Hordeum</taxon>
    </lineage>
</organism>
<dbReference type="RefSeq" id="XP_044972323.1">
    <property type="nucleotide sequence ID" value="XM_045116388.1"/>
</dbReference>
<accession>F2DBK4</accession>
<name>F2DBK4_HORVV</name>
<dbReference type="EMBL" id="AK361268">
    <property type="protein sequence ID" value="BAJ92475.1"/>
    <property type="molecule type" value="mRNA"/>
</dbReference>
<feature type="compositionally biased region" description="Low complexity" evidence="1">
    <location>
        <begin position="40"/>
        <end position="53"/>
    </location>
</feature>
<dbReference type="AlphaFoldDB" id="F2DBK4"/>
<evidence type="ECO:0000313" key="2">
    <source>
        <dbReference type="EMBL" id="BAJ92475.1"/>
    </source>
</evidence>
<sequence length="209" mass="22159">MSTSASRVSRSMLGARVWRCRRMPLAPSCGRGRRTPRPSPNSSRLSSRPVSTRGLEKLHQRPLVTPASRSVFLSTWTFLRTTPLMLRGGSPDDLALSPSPFRWLWLMANCGFAIGGSRLRLAGTTTTTNAVMKTKTGASDAVATTIVGPPLRGTVSSAVGLVGLMMIVAANATLTTMGEGSGATTAEMGVNTMLQSSRACARWTLVAFS</sequence>
<proteinExistence type="evidence at transcript level"/>
<protein>
    <submittedName>
        <fullName evidence="2">Predicted protein</fullName>
    </submittedName>
</protein>
<dbReference type="GeneID" id="123439698"/>
<feature type="region of interest" description="Disordered" evidence="1">
    <location>
        <begin position="26"/>
        <end position="60"/>
    </location>
</feature>
<dbReference type="KEGG" id="hvg:123439698"/>
<reference evidence="2" key="1">
    <citation type="journal article" date="2011" name="Plant Physiol.">
        <title>Comprehensive sequence analysis of 24,783 barley full-length cDNAs derived from 12 clone libraries.</title>
        <authorList>
            <person name="Matsumoto T."/>
            <person name="Tanaka T."/>
            <person name="Sakai H."/>
            <person name="Amano N."/>
            <person name="Kanamori H."/>
            <person name="Kurita K."/>
            <person name="Kikuta A."/>
            <person name="Kamiya K."/>
            <person name="Yamamoto M."/>
            <person name="Ikawa H."/>
            <person name="Fujii N."/>
            <person name="Hori K."/>
            <person name="Itoh T."/>
            <person name="Sato K."/>
        </authorList>
    </citation>
    <scope>NUCLEOTIDE SEQUENCE</scope>
    <source>
        <tissue evidence="2">Leaf</tissue>
    </source>
</reference>